<dbReference type="PANTHER" id="PTHR46296:SF8">
    <property type="entry name" value="OS06G0297800 PROTEIN"/>
    <property type="match status" value="1"/>
</dbReference>
<feature type="compositionally biased region" description="Acidic residues" evidence="1">
    <location>
        <begin position="1106"/>
        <end position="1128"/>
    </location>
</feature>
<dbReference type="PANTHER" id="PTHR46296">
    <property type="entry name" value="BNAA05G37250D PROTEIN"/>
    <property type="match status" value="1"/>
</dbReference>
<feature type="domain" description="C2" evidence="2">
    <location>
        <begin position="111"/>
        <end position="248"/>
    </location>
</feature>
<feature type="region of interest" description="Disordered" evidence="1">
    <location>
        <begin position="1366"/>
        <end position="1445"/>
    </location>
</feature>
<feature type="region of interest" description="Disordered" evidence="1">
    <location>
        <begin position="1204"/>
        <end position="1297"/>
    </location>
</feature>
<feature type="compositionally biased region" description="Basic and acidic residues" evidence="1">
    <location>
        <begin position="1129"/>
        <end position="1138"/>
    </location>
</feature>
<reference evidence="3" key="1">
    <citation type="submission" date="2021-01" db="EMBL/GenBank/DDBJ databases">
        <authorList>
            <person name="Corre E."/>
            <person name="Pelletier E."/>
            <person name="Niang G."/>
            <person name="Scheremetjew M."/>
            <person name="Finn R."/>
            <person name="Kale V."/>
            <person name="Holt S."/>
            <person name="Cochrane G."/>
            <person name="Meng A."/>
            <person name="Brown T."/>
            <person name="Cohen L."/>
        </authorList>
    </citation>
    <scope>NUCLEOTIDE SEQUENCE</scope>
    <source>
        <strain evidence="3">NIES-381</strain>
    </source>
</reference>
<feature type="region of interest" description="Disordered" evidence="1">
    <location>
        <begin position="2034"/>
        <end position="2063"/>
    </location>
</feature>
<gene>
    <name evidence="3" type="ORF">EGYM00392_LOCUS16502</name>
</gene>
<proteinExistence type="predicted"/>
<evidence type="ECO:0000313" key="3">
    <source>
        <dbReference type="EMBL" id="CAD9005414.1"/>
    </source>
</evidence>
<feature type="domain" description="C2" evidence="2">
    <location>
        <begin position="1588"/>
        <end position="1706"/>
    </location>
</feature>
<sequence length="2362" mass="258838">MPGVLIALKKAEDLKPRTEGGTANPFITLSHGDYETRSSIAKKTLNPVWNEELLLGVQDPGELLLLELFDYDKHHTSQPIGNALFSMVDLLANTAQALVINLPHQGVVHLVLTPIGFGVPPSPAQEPPKMLVVNVLDVKNLIYTQRGSLVDSFIRVGVGLTEDVEPWMKGTVGNTQPDSRLQVRQTSIVKKNQDPSWHEALSFAWTDSAERVMLVHLVEKHGSEELVLGHFQVPVAELCADKMSALRPALVAPNGAPLPEKVNRLRLVLLLSGCGKPWDSLETDDTLGIKEFEDSFAVSKHERGGLRRKTRPVAAESMKSMSHQPCQLKVSVVEAVGDINNMETMSAVTRVRFEKHLTQTEKYMVGDHPFWNEHFTFSCENPHLASGSMVHFDFCDGDRLLGIAQYDISQLYQNVTADLFLPVRLINGTTRHKSTVKPRTRRPQWDEVFQFELGMCPERELQITVLDASSDEVVSRAAFSVERMFFTGSGLSQKWIPLELLGDPAGSILLCFEPSDPSPEPEVMRVTIKHAELTTESEVYVSMTLSSEASECSLHVYLTPIGFGRLTTAQKGEQRKKWELDQACRGSTAGRLSVLVIEARDLPPGNMAGPNPDAQVRLWVSNKQQETEIATKVVSDNANPNWDETFTFEVADKEAQVLGLQCWDARSEKSLGQTWVGLESLEQQKPLQVWVKLPQGGEIHMQLTAEDFGRLPSPAPAAAPTPGPRVRIGLPDPREQEKLLMVVLGEAAGCGGPADFFVRMTVGQGTHETMSGIQKDTTTPDWNEAFEWHITRENFEKGAWVAQVFKNPANPELIGEASIPLDCIPHEPDELILPLTSSREPEKGKEGQSPTLLVRILPTGIDSSPQAQAFKQEMMKRLLGPEDVDNTSFTGVDIMDLIPGKKTSIFVNLFADQMEVRVPVQQEEEQAWRVIADEAEVARIALGLGPTPVYLPEPPMVEDNDLDTELDAELYGSDDGHDFDDDLIVSPTTLAASEAKMWEADTLAVRELDPLVSEEEGHAQAPGTSESAASEVATQPEQQPSDVPKSAAHPQQQSSGVSEVAAQPEQRPEVSATVPVENATDLPAAPEPNPWPLGQSEELETFRLETEEEIEKTEDVEGTFDQGSEDFGDGEHDMGKSWEDDDTNENQLHDALKSSIDMEAGASFDLGPSMDLGPSTELGPSLVQTAHSGADMTLTALETSQVPIGSQVPTGSQVPSSTQVPTSGPEDAPTGSQGGSEPQDLPSTGIAFDEGPHDSTSGSKPSGSASPGWHEASASSSGGEIASDDADRKSEEAEGTEAAAFDLMEHKEEEFKQTEEQLVQLMELDIHYMDIRDDLLASEAVDRQQVTLMHEEKMLQFGGYLEPVSPRIDKGKGKAQPVLQDIPSPDDKKGKGTGYKKGKGKIALTIEAPSPSSPAPAPPAPGPVSPAPAPPPPSPPPAALQAPEEEFQSLISPRAQSGPGTFGQQGTKQQMSVEVQILNGIALEPPYDGIPSLPFVEVTVGDLLQATEPVPFDEGNPIWVANFEFPVEDPEKDFVELAVRDANDNDKVVGRADVLLADLHEGNTVQLVMLDWLDDSTGEELWIEPDVEGPCLRIACTPHGFGLPQQEIEAQIISAENLPFISGRVPNPFVRIEFGDMTVHTTTMHTTHPVWDEKFMIPIVNSEDEEIVFQVRSDQVVIAEAVVLIDELRAQPNRLTLSLDYVSSVRGLRQGAGQDEPVLNVILTPHNCTFLFRSIDLKMISAQGLSCDDSTLPVVRLTCGDQDPIETIGARCYLDDYGQGQATWNQIFELQLPSDPKQQIIIMTEILDGNTGAVISEGRIPLEALLSAKKHDVTIPLEINVYDRDLRRWVPERAGTLYCEIVSEDFEPEPDTPADAMKMSGGSHYPPPGSGGDDGSMPPSLRGSLKGSQSAKLDGGEKKKKGVAFGGTEESYVIIQREIEGYITELMGSELLRREKMSIEEGHLRAALHTTHLEEAVGVARRVKEKAKQSEERERQARIQKEMRQKQLARELELEKERQQQKLARQAELEKQEEELARIRQRPKKGQWGTKTEYTSRRPITDPSADLRALKQVQAANRMPKDFSKPGDPFSFKYYATAEGKWMLENETKAEMEAVLRAHVPFEVGPKETPEEQAARRHSEAFARGATSLMRSLSTTPGPTRVDSLGPLRPMPPRLSPSPPPSALRMGIYSPSSASPQPLAMTYPPRTLHQAQTIPASGLATPAPVPAAHPLSPYLGLPTSPPQPKSPAPPQPAKRALATGDSAAPLQRKRLKQPQSQPPPLLLSRAKSVERDVGYQWKPAYVGAAGYPTKKTGIDPRLLEASEPHINFDDEPQDDDFGHRDWTQQVQKFESSLRARRQVAMG</sequence>
<feature type="region of interest" description="Disordered" evidence="1">
    <location>
        <begin position="1162"/>
        <end position="1183"/>
    </location>
</feature>
<accession>A0A7S1N8Y0</accession>
<feature type="compositionally biased region" description="Pro residues" evidence="1">
    <location>
        <begin position="2239"/>
        <end position="2252"/>
    </location>
</feature>
<organism evidence="3">
    <name type="scientific">Eutreptiella gymnastica</name>
    <dbReference type="NCBI Taxonomy" id="73025"/>
    <lineage>
        <taxon>Eukaryota</taxon>
        <taxon>Discoba</taxon>
        <taxon>Euglenozoa</taxon>
        <taxon>Euglenida</taxon>
        <taxon>Spirocuta</taxon>
        <taxon>Euglenophyceae</taxon>
        <taxon>Eutreptiales</taxon>
        <taxon>Eutreptiaceae</taxon>
        <taxon>Eutreptiella</taxon>
    </lineage>
</organism>
<dbReference type="Gene3D" id="2.60.40.150">
    <property type="entry name" value="C2 domain"/>
    <property type="match status" value="8"/>
</dbReference>
<feature type="region of interest" description="Disordered" evidence="1">
    <location>
        <begin position="2217"/>
        <end position="2282"/>
    </location>
</feature>
<dbReference type="InterPro" id="IPR000008">
    <property type="entry name" value="C2_dom"/>
</dbReference>
<feature type="domain" description="C2" evidence="2">
    <location>
        <begin position="720"/>
        <end position="835"/>
    </location>
</feature>
<feature type="compositionally biased region" description="Polar residues" evidence="1">
    <location>
        <begin position="1022"/>
        <end position="1041"/>
    </location>
</feature>
<feature type="region of interest" description="Disordered" evidence="1">
    <location>
        <begin position="1864"/>
        <end position="1922"/>
    </location>
</feature>
<feature type="region of interest" description="Disordered" evidence="1">
    <location>
        <begin position="1984"/>
        <end position="2003"/>
    </location>
</feature>
<feature type="region of interest" description="Disordered" evidence="1">
    <location>
        <begin position="1013"/>
        <end position="1150"/>
    </location>
</feature>
<dbReference type="Pfam" id="PF00168">
    <property type="entry name" value="C2"/>
    <property type="match status" value="8"/>
</dbReference>
<evidence type="ECO:0000256" key="1">
    <source>
        <dbReference type="SAM" id="MobiDB-lite"/>
    </source>
</evidence>
<name>A0A7S1N8Y0_9EUGL</name>
<dbReference type="PROSITE" id="PS50004">
    <property type="entry name" value="C2"/>
    <property type="match status" value="7"/>
</dbReference>
<feature type="compositionally biased region" description="Polar residues" evidence="1">
    <location>
        <begin position="1204"/>
        <end position="1222"/>
    </location>
</feature>
<feature type="compositionally biased region" description="Pro residues" evidence="1">
    <location>
        <begin position="2169"/>
        <end position="2182"/>
    </location>
</feature>
<feature type="compositionally biased region" description="Low complexity" evidence="1">
    <location>
        <begin position="1255"/>
        <end position="1281"/>
    </location>
</feature>
<feature type="compositionally biased region" description="Pro residues" evidence="1">
    <location>
        <begin position="1411"/>
        <end position="1438"/>
    </location>
</feature>
<feature type="compositionally biased region" description="Basic and acidic residues" evidence="1">
    <location>
        <begin position="1986"/>
        <end position="2003"/>
    </location>
</feature>
<dbReference type="CDD" id="cd00030">
    <property type="entry name" value="C2"/>
    <property type="match status" value="6"/>
</dbReference>
<evidence type="ECO:0000259" key="2">
    <source>
        <dbReference type="PROSITE" id="PS50004"/>
    </source>
</evidence>
<protein>
    <recommendedName>
        <fullName evidence="2">C2 domain-containing protein</fullName>
    </recommendedName>
</protein>
<dbReference type="EMBL" id="HBGA01045261">
    <property type="protein sequence ID" value="CAD9005414.1"/>
    <property type="molecule type" value="Transcribed_RNA"/>
</dbReference>
<feature type="region of interest" description="Disordered" evidence="1">
    <location>
        <begin position="2148"/>
        <end position="2202"/>
    </location>
</feature>
<dbReference type="CDD" id="cd22249">
    <property type="entry name" value="UDM1_RNF168_RNF169-like"/>
    <property type="match status" value="1"/>
</dbReference>
<dbReference type="SMART" id="SM00239">
    <property type="entry name" value="C2"/>
    <property type="match status" value="9"/>
</dbReference>
<feature type="domain" description="C2" evidence="2">
    <location>
        <begin position="570"/>
        <end position="703"/>
    </location>
</feature>
<dbReference type="InterPro" id="IPR044511">
    <property type="entry name" value="At1g03370/At5g50170-like"/>
</dbReference>
<feature type="domain" description="C2" evidence="2">
    <location>
        <begin position="1453"/>
        <end position="1569"/>
    </location>
</feature>
<feature type="domain" description="C2" evidence="2">
    <location>
        <begin position="307"/>
        <end position="421"/>
    </location>
</feature>
<feature type="domain" description="C2" evidence="2">
    <location>
        <begin position="1"/>
        <end position="100"/>
    </location>
</feature>
<dbReference type="InterPro" id="IPR035892">
    <property type="entry name" value="C2_domain_sf"/>
</dbReference>
<feature type="compositionally biased region" description="Polar residues" evidence="1">
    <location>
        <begin position="2149"/>
        <end position="2158"/>
    </location>
</feature>
<dbReference type="SUPFAM" id="SSF49562">
    <property type="entry name" value="C2 domain (Calcium/lipid-binding domain, CaLB)"/>
    <property type="match status" value="8"/>
</dbReference>